<evidence type="ECO:0000256" key="1">
    <source>
        <dbReference type="SAM" id="MobiDB-lite"/>
    </source>
</evidence>
<keyword evidence="3" id="KW-1185">Reference proteome</keyword>
<dbReference type="EMBL" id="JAACJM010000035">
    <property type="protein sequence ID" value="KAF5363077.1"/>
    <property type="molecule type" value="Genomic_DNA"/>
</dbReference>
<name>A0A8H5GDR1_9AGAR</name>
<feature type="region of interest" description="Disordered" evidence="1">
    <location>
        <begin position="221"/>
        <end position="240"/>
    </location>
</feature>
<feature type="compositionally biased region" description="Low complexity" evidence="1">
    <location>
        <begin position="221"/>
        <end position="232"/>
    </location>
</feature>
<protein>
    <submittedName>
        <fullName evidence="2">Uncharacterized protein</fullName>
    </submittedName>
</protein>
<evidence type="ECO:0000313" key="3">
    <source>
        <dbReference type="Proteomes" id="UP000559256"/>
    </source>
</evidence>
<gene>
    <name evidence="2" type="ORF">D9758_012605</name>
</gene>
<accession>A0A8H5GDR1</accession>
<reference evidence="2 3" key="1">
    <citation type="journal article" date="2020" name="ISME J.">
        <title>Uncovering the hidden diversity of litter-decomposition mechanisms in mushroom-forming fungi.</title>
        <authorList>
            <person name="Floudas D."/>
            <person name="Bentzer J."/>
            <person name="Ahren D."/>
            <person name="Johansson T."/>
            <person name="Persson P."/>
            <person name="Tunlid A."/>
        </authorList>
    </citation>
    <scope>NUCLEOTIDE SEQUENCE [LARGE SCALE GENOMIC DNA]</scope>
    <source>
        <strain evidence="2 3">CBS 291.85</strain>
    </source>
</reference>
<sequence length="256" mass="28564">MVLLAIMEVLGRKRKRRSRESWYARQNLSSTSILHTMHDSFPFMKTNRSKSKISPDLKGGPLGGGSRQRVVLFPITYVAQEILGLRYIRCESWHSNVLSQVAQSTPCLWARFGVGNFSESPLAKLVQTNDGASWGGRVKIGLGGDVVYNVELVAFERGNVGFCRRVLNGYLNGGPRNQTERANYPPHRNAYALTYAYPGTNFHSHVVSMHARRPKEVIIPSSSPATASSTPSWRNRSPCNQARNGDVIDIDIHHTE</sequence>
<evidence type="ECO:0000313" key="2">
    <source>
        <dbReference type="EMBL" id="KAF5363077.1"/>
    </source>
</evidence>
<dbReference type="Proteomes" id="UP000559256">
    <property type="component" value="Unassembled WGS sequence"/>
</dbReference>
<organism evidence="2 3">
    <name type="scientific">Tetrapyrgos nigripes</name>
    <dbReference type="NCBI Taxonomy" id="182062"/>
    <lineage>
        <taxon>Eukaryota</taxon>
        <taxon>Fungi</taxon>
        <taxon>Dikarya</taxon>
        <taxon>Basidiomycota</taxon>
        <taxon>Agaricomycotina</taxon>
        <taxon>Agaricomycetes</taxon>
        <taxon>Agaricomycetidae</taxon>
        <taxon>Agaricales</taxon>
        <taxon>Marasmiineae</taxon>
        <taxon>Marasmiaceae</taxon>
        <taxon>Tetrapyrgos</taxon>
    </lineage>
</organism>
<proteinExistence type="predicted"/>
<comment type="caution">
    <text evidence="2">The sequence shown here is derived from an EMBL/GenBank/DDBJ whole genome shotgun (WGS) entry which is preliminary data.</text>
</comment>
<dbReference type="AlphaFoldDB" id="A0A8H5GDR1"/>